<sequence length="38" mass="4246">MVVTFDGVNSASGLKKLNDYHLTRSYISGLVLISNRYI</sequence>
<protein>
    <submittedName>
        <fullName evidence="1">Uncharacterized protein</fullName>
    </submittedName>
</protein>
<organism evidence="1 2">
    <name type="scientific">Iris pallida</name>
    <name type="common">Sweet iris</name>
    <dbReference type="NCBI Taxonomy" id="29817"/>
    <lineage>
        <taxon>Eukaryota</taxon>
        <taxon>Viridiplantae</taxon>
        <taxon>Streptophyta</taxon>
        <taxon>Embryophyta</taxon>
        <taxon>Tracheophyta</taxon>
        <taxon>Spermatophyta</taxon>
        <taxon>Magnoliopsida</taxon>
        <taxon>Liliopsida</taxon>
        <taxon>Asparagales</taxon>
        <taxon>Iridaceae</taxon>
        <taxon>Iridoideae</taxon>
        <taxon>Irideae</taxon>
        <taxon>Iris</taxon>
    </lineage>
</organism>
<gene>
    <name evidence="1" type="ORF">M6B38_195920</name>
</gene>
<reference evidence="1" key="2">
    <citation type="submission" date="2023-04" db="EMBL/GenBank/DDBJ databases">
        <authorList>
            <person name="Bruccoleri R.E."/>
            <person name="Oakeley E.J."/>
            <person name="Faust A.-M."/>
            <person name="Dessus-Babus S."/>
            <person name="Altorfer M."/>
            <person name="Burckhardt D."/>
            <person name="Oertli M."/>
            <person name="Naumann U."/>
            <person name="Petersen F."/>
            <person name="Wong J."/>
        </authorList>
    </citation>
    <scope>NUCLEOTIDE SEQUENCE</scope>
    <source>
        <strain evidence="1">GSM-AAB239-AS_SAM_17_03QT</strain>
        <tissue evidence="1">Leaf</tissue>
    </source>
</reference>
<evidence type="ECO:0000313" key="2">
    <source>
        <dbReference type="Proteomes" id="UP001140949"/>
    </source>
</evidence>
<comment type="caution">
    <text evidence="1">The sequence shown here is derived from an EMBL/GenBank/DDBJ whole genome shotgun (WGS) entry which is preliminary data.</text>
</comment>
<reference evidence="1" key="1">
    <citation type="journal article" date="2023" name="GigaByte">
        <title>Genome assembly of the bearded iris, Iris pallida Lam.</title>
        <authorList>
            <person name="Bruccoleri R.E."/>
            <person name="Oakeley E.J."/>
            <person name="Faust A.M.E."/>
            <person name="Altorfer M."/>
            <person name="Dessus-Babus S."/>
            <person name="Burckhardt D."/>
            <person name="Oertli M."/>
            <person name="Naumann U."/>
            <person name="Petersen F."/>
            <person name="Wong J."/>
        </authorList>
    </citation>
    <scope>NUCLEOTIDE SEQUENCE</scope>
    <source>
        <strain evidence="1">GSM-AAB239-AS_SAM_17_03QT</strain>
    </source>
</reference>
<name>A0AAX6ECI4_IRIPA</name>
<accession>A0AAX6ECI4</accession>
<dbReference type="Proteomes" id="UP001140949">
    <property type="component" value="Unassembled WGS sequence"/>
</dbReference>
<proteinExistence type="predicted"/>
<evidence type="ECO:0000313" key="1">
    <source>
        <dbReference type="EMBL" id="KAJ6801752.1"/>
    </source>
</evidence>
<dbReference type="EMBL" id="JANAVB010037620">
    <property type="protein sequence ID" value="KAJ6801752.1"/>
    <property type="molecule type" value="Genomic_DNA"/>
</dbReference>
<dbReference type="AlphaFoldDB" id="A0AAX6ECI4"/>
<keyword evidence="2" id="KW-1185">Reference proteome</keyword>